<proteinExistence type="predicted"/>
<keyword evidence="1" id="KW-1133">Transmembrane helix</keyword>
<dbReference type="RefSeq" id="WP_420243005.1">
    <property type="nucleotide sequence ID" value="NZ_BOPV01000001.1"/>
</dbReference>
<keyword evidence="3" id="KW-1185">Reference proteome</keyword>
<feature type="transmembrane region" description="Helical" evidence="1">
    <location>
        <begin position="67"/>
        <end position="88"/>
    </location>
</feature>
<dbReference type="AlphaFoldDB" id="A0A8S8XFH4"/>
<accession>A0A8S8XFH4</accession>
<dbReference type="EMBL" id="BOPV01000001">
    <property type="protein sequence ID" value="GIL39885.1"/>
    <property type="molecule type" value="Genomic_DNA"/>
</dbReference>
<dbReference type="SUPFAM" id="SSF81442">
    <property type="entry name" value="Cytochrome c oxidase subunit I-like"/>
    <property type="match status" value="1"/>
</dbReference>
<dbReference type="Gene3D" id="1.20.210.10">
    <property type="entry name" value="Cytochrome c oxidase-like, subunit I domain"/>
    <property type="match status" value="1"/>
</dbReference>
<dbReference type="InterPro" id="IPR036927">
    <property type="entry name" value="Cyt_c_oxase-like_su1_sf"/>
</dbReference>
<dbReference type="Proteomes" id="UP000681075">
    <property type="component" value="Unassembled WGS sequence"/>
</dbReference>
<keyword evidence="1" id="KW-0812">Transmembrane</keyword>
<comment type="caution">
    <text evidence="2">The sequence shown here is derived from an EMBL/GenBank/DDBJ whole genome shotgun (WGS) entry which is preliminary data.</text>
</comment>
<evidence type="ECO:0000313" key="2">
    <source>
        <dbReference type="EMBL" id="GIL39885.1"/>
    </source>
</evidence>
<feature type="transmembrane region" description="Helical" evidence="1">
    <location>
        <begin position="7"/>
        <end position="25"/>
    </location>
</feature>
<evidence type="ECO:0000313" key="3">
    <source>
        <dbReference type="Proteomes" id="UP000681075"/>
    </source>
</evidence>
<organism evidence="2 3">
    <name type="scientific">Roseiterribacter gracilis</name>
    <dbReference type="NCBI Taxonomy" id="2812848"/>
    <lineage>
        <taxon>Bacteria</taxon>
        <taxon>Pseudomonadati</taxon>
        <taxon>Pseudomonadota</taxon>
        <taxon>Alphaproteobacteria</taxon>
        <taxon>Rhodospirillales</taxon>
        <taxon>Roseiterribacteraceae</taxon>
        <taxon>Roseiterribacter</taxon>
    </lineage>
</organism>
<feature type="transmembrane region" description="Helical" evidence="1">
    <location>
        <begin position="37"/>
        <end position="55"/>
    </location>
</feature>
<sequence length="127" mass="13680">MKDVAGLHFRAAVLCALTGMVMGIFMGVTEDHSARDAHAHLNLLGWVSLMLYGLYLRAHPAMATGKLAGAQFVVAVIGVVVMIASLWMMAMGNFELGRAMVPFGAMLTLCSMLMFALLVFRTKSSRA</sequence>
<keyword evidence="1" id="KW-0472">Membrane</keyword>
<evidence type="ECO:0000256" key="1">
    <source>
        <dbReference type="SAM" id="Phobius"/>
    </source>
</evidence>
<reference evidence="2" key="1">
    <citation type="submission" date="2021-02" db="EMBL/GenBank/DDBJ databases">
        <title>Genome sequence of Rhodospirillales sp. strain TMPK1 isolated from soil.</title>
        <authorList>
            <person name="Nakai R."/>
            <person name="Kusada H."/>
            <person name="Tamaki H."/>
        </authorList>
    </citation>
    <scope>NUCLEOTIDE SEQUENCE</scope>
    <source>
        <strain evidence="2">TMPK1</strain>
    </source>
</reference>
<feature type="transmembrane region" description="Helical" evidence="1">
    <location>
        <begin position="100"/>
        <end position="120"/>
    </location>
</feature>
<protein>
    <submittedName>
        <fullName evidence="2">Uncharacterized protein</fullName>
    </submittedName>
</protein>
<gene>
    <name evidence="2" type="ORF">TMPK1_21220</name>
</gene>
<name>A0A8S8XFH4_9PROT</name>